<accession>A0A9W9LYV5</accession>
<keyword evidence="4" id="KW-1185">Reference proteome</keyword>
<dbReference type="InterPro" id="IPR001357">
    <property type="entry name" value="BRCT_dom"/>
</dbReference>
<dbReference type="InterPro" id="IPR036420">
    <property type="entry name" value="BRCT_dom_sf"/>
</dbReference>
<evidence type="ECO:0000313" key="3">
    <source>
        <dbReference type="EMBL" id="KAJ5182695.1"/>
    </source>
</evidence>
<organism evidence="3 4">
    <name type="scientific">Penicillium capsulatum</name>
    <dbReference type="NCBI Taxonomy" id="69766"/>
    <lineage>
        <taxon>Eukaryota</taxon>
        <taxon>Fungi</taxon>
        <taxon>Dikarya</taxon>
        <taxon>Ascomycota</taxon>
        <taxon>Pezizomycotina</taxon>
        <taxon>Eurotiomycetes</taxon>
        <taxon>Eurotiomycetidae</taxon>
        <taxon>Eurotiales</taxon>
        <taxon>Aspergillaceae</taxon>
        <taxon>Penicillium</taxon>
    </lineage>
</organism>
<feature type="domain" description="BRCT" evidence="2">
    <location>
        <begin position="1"/>
        <end position="68"/>
    </location>
</feature>
<protein>
    <submittedName>
        <fullName evidence="3">Peptidase S10 serine carboxypeptidase</fullName>
    </submittedName>
</protein>
<comment type="caution">
    <text evidence="3">The sequence shown here is derived from an EMBL/GenBank/DDBJ whole genome shotgun (WGS) entry which is preliminary data.</text>
</comment>
<sequence>MVKEIGAKFEKLKINECTHLVTTEPTVEDRGPKVREAMESRSCEIVSIDWLLNSIEKKKIIDVESHRLWDTKKKGKGPQSGGRTSSESLTKRKRHTADLEDGAGPAHQLRKTDSCFSSSLSDLVDEAYRGERGLVAVYKDTKDVVWDATLLKHYHEQKTQGVLTWRIQLLHNSKSGKFIVWSHEELKRGQKGKSVCAEWVSLRLALSRFTSLFEEASGLQWVNRHHLPIADKFLFIACPDMAPQVHPLKMGVGDHFPLAEGICNALNVLIKPESTALIASTLEALSANHPRTGVESKQILRLALGLLVTMSEKLDTKMSDGVQHHLVRLTECFCGVFTFPRKPDAALSFTKDPTYQWVANELDHLNFTKTLTAMRELSRPSTTTSKQEFAQQVYRILGLESVHLGIFDSTSPARERKYS</sequence>
<feature type="region of interest" description="Disordered" evidence="1">
    <location>
        <begin position="71"/>
        <end position="110"/>
    </location>
</feature>
<dbReference type="AlphaFoldDB" id="A0A9W9LYV5"/>
<keyword evidence="3" id="KW-0378">Hydrolase</keyword>
<dbReference type="PROSITE" id="PS50172">
    <property type="entry name" value="BRCT"/>
    <property type="match status" value="1"/>
</dbReference>
<dbReference type="Proteomes" id="UP001146351">
    <property type="component" value="Unassembled WGS sequence"/>
</dbReference>
<keyword evidence="3" id="KW-0645">Protease</keyword>
<evidence type="ECO:0000313" key="4">
    <source>
        <dbReference type="Proteomes" id="UP001146351"/>
    </source>
</evidence>
<dbReference type="SUPFAM" id="SSF52113">
    <property type="entry name" value="BRCT domain"/>
    <property type="match status" value="1"/>
</dbReference>
<evidence type="ECO:0000259" key="2">
    <source>
        <dbReference type="PROSITE" id="PS50172"/>
    </source>
</evidence>
<dbReference type="SUPFAM" id="SSF142921">
    <property type="entry name" value="WGR domain-like"/>
    <property type="match status" value="1"/>
</dbReference>
<dbReference type="EMBL" id="JAPQKO010000001">
    <property type="protein sequence ID" value="KAJ5182695.1"/>
    <property type="molecule type" value="Genomic_DNA"/>
</dbReference>
<dbReference type="OrthoDB" id="2017365at2759"/>
<evidence type="ECO:0000256" key="1">
    <source>
        <dbReference type="SAM" id="MobiDB-lite"/>
    </source>
</evidence>
<dbReference type="InterPro" id="IPR036930">
    <property type="entry name" value="WGR_dom_sf"/>
</dbReference>
<dbReference type="Gene3D" id="3.40.50.10190">
    <property type="entry name" value="BRCT domain"/>
    <property type="match status" value="1"/>
</dbReference>
<gene>
    <name evidence="3" type="ORF">N7492_000311</name>
</gene>
<proteinExistence type="predicted"/>
<reference evidence="3" key="2">
    <citation type="journal article" date="2023" name="IMA Fungus">
        <title>Comparative genomic study of the Penicillium genus elucidates a diverse pangenome and 15 lateral gene transfer events.</title>
        <authorList>
            <person name="Petersen C."/>
            <person name="Sorensen T."/>
            <person name="Nielsen M.R."/>
            <person name="Sondergaard T.E."/>
            <person name="Sorensen J.L."/>
            <person name="Fitzpatrick D.A."/>
            <person name="Frisvad J.C."/>
            <person name="Nielsen K.L."/>
        </authorList>
    </citation>
    <scope>NUCLEOTIDE SEQUENCE</scope>
    <source>
        <strain evidence="3">IBT 21917</strain>
    </source>
</reference>
<dbReference type="GO" id="GO:0004180">
    <property type="term" value="F:carboxypeptidase activity"/>
    <property type="evidence" value="ECO:0007669"/>
    <property type="project" value="UniProtKB-KW"/>
</dbReference>
<keyword evidence="3" id="KW-0121">Carboxypeptidase</keyword>
<reference evidence="3" key="1">
    <citation type="submission" date="2022-11" db="EMBL/GenBank/DDBJ databases">
        <authorList>
            <person name="Petersen C."/>
        </authorList>
    </citation>
    <scope>NUCLEOTIDE SEQUENCE</scope>
    <source>
        <strain evidence="3">IBT 21917</strain>
    </source>
</reference>
<name>A0A9W9LYV5_9EURO</name>